<dbReference type="PANTHER" id="PTHR42939:SF1">
    <property type="entry name" value="ABC TRANSPORTER ATP-BINDING PROTEIN ALBC-RELATED"/>
    <property type="match status" value="1"/>
</dbReference>
<evidence type="ECO:0000259" key="4">
    <source>
        <dbReference type="PROSITE" id="PS50893"/>
    </source>
</evidence>
<dbReference type="GO" id="GO:0005524">
    <property type="term" value="F:ATP binding"/>
    <property type="evidence" value="ECO:0007669"/>
    <property type="project" value="UniProtKB-KW"/>
</dbReference>
<dbReference type="AlphaFoldDB" id="A0A1W7AA36"/>
<evidence type="ECO:0000256" key="1">
    <source>
        <dbReference type="ARBA" id="ARBA00022448"/>
    </source>
</evidence>
<dbReference type="SMART" id="SM00382">
    <property type="entry name" value="AAA"/>
    <property type="match status" value="1"/>
</dbReference>
<dbReference type="Proteomes" id="UP000194154">
    <property type="component" value="Chromosome"/>
</dbReference>
<dbReference type="CDD" id="cd03230">
    <property type="entry name" value="ABC_DR_subfamily_A"/>
    <property type="match status" value="1"/>
</dbReference>
<dbReference type="Gene3D" id="3.40.50.300">
    <property type="entry name" value="P-loop containing nucleotide triphosphate hydrolases"/>
    <property type="match status" value="1"/>
</dbReference>
<name>A0A1W7AA36_9STAP</name>
<evidence type="ECO:0000256" key="2">
    <source>
        <dbReference type="ARBA" id="ARBA00022741"/>
    </source>
</evidence>
<protein>
    <submittedName>
        <fullName evidence="5">ABC transporter ATP-binding protein YtrB</fullName>
    </submittedName>
</protein>
<dbReference type="InterPro" id="IPR051782">
    <property type="entry name" value="ABC_Transporter_VariousFunc"/>
</dbReference>
<dbReference type="RefSeq" id="WP_226997655.1">
    <property type="nucleotide sequence ID" value="NZ_CBCRZA010000001.1"/>
</dbReference>
<dbReference type="SUPFAM" id="SSF52540">
    <property type="entry name" value="P-loop containing nucleoside triphosphate hydrolases"/>
    <property type="match status" value="1"/>
</dbReference>
<dbReference type="Pfam" id="PF00005">
    <property type="entry name" value="ABC_tran"/>
    <property type="match status" value="1"/>
</dbReference>
<gene>
    <name evidence="5" type="primary">ytrB</name>
    <name evidence="5" type="ORF">MCCS_06150</name>
</gene>
<keyword evidence="1" id="KW-0813">Transport</keyword>
<evidence type="ECO:0000256" key="3">
    <source>
        <dbReference type="ARBA" id="ARBA00022840"/>
    </source>
</evidence>
<dbReference type="GO" id="GO:0016887">
    <property type="term" value="F:ATP hydrolysis activity"/>
    <property type="evidence" value="ECO:0007669"/>
    <property type="project" value="InterPro"/>
</dbReference>
<feature type="domain" description="ABC transporter" evidence="4">
    <location>
        <begin position="4"/>
        <end position="229"/>
    </location>
</feature>
<keyword evidence="2" id="KW-0547">Nucleotide-binding</keyword>
<dbReference type="GeneID" id="35294753"/>
<evidence type="ECO:0000313" key="6">
    <source>
        <dbReference type="Proteomes" id="UP000194154"/>
    </source>
</evidence>
<reference evidence="5 6" key="1">
    <citation type="journal article" date="2017" name="Int. J. Syst. Evol. Microbiol.">
        <title>Macrococcus canis sp. nov., a skin bacterium associated with infections in dogs.</title>
        <authorList>
            <person name="Gobeli Brawand S."/>
            <person name="Cotting K."/>
            <person name="Gomez-Sanz E."/>
            <person name="Collaud A."/>
            <person name="Thomann A."/>
            <person name="Brodard I."/>
            <person name="Rodriguez-Campos S."/>
            <person name="Strauss C."/>
            <person name="Perreten V."/>
        </authorList>
    </citation>
    <scope>NUCLEOTIDE SEQUENCE [LARGE SCALE GENOMIC DNA]</scope>
    <source>
        <strain evidence="5 6">KM45013</strain>
    </source>
</reference>
<dbReference type="KEGG" id="mcak:MCCS_06150"/>
<dbReference type="STRING" id="1855823.MCCS_06150"/>
<proteinExistence type="predicted"/>
<dbReference type="PANTHER" id="PTHR42939">
    <property type="entry name" value="ABC TRANSPORTER ATP-BINDING PROTEIN ALBC-RELATED"/>
    <property type="match status" value="1"/>
</dbReference>
<dbReference type="EMBL" id="CP021059">
    <property type="protein sequence ID" value="ARQ06266.1"/>
    <property type="molecule type" value="Genomic_DNA"/>
</dbReference>
<accession>A0A1W7AA36</accession>
<evidence type="ECO:0000313" key="5">
    <source>
        <dbReference type="EMBL" id="ARQ06266.1"/>
    </source>
</evidence>
<keyword evidence="3 5" id="KW-0067">ATP-binding</keyword>
<sequence length="302" mass="34117">MMTIKLNKVSKSFGKFKAVDEVDLIIKQGSIQGLLGSNGAGKTTLLKLIAGIYKSDSGYITVYDVDIFEDTNYKSHMIFISDIPYFFGHASLDEMSEFYKLMFPNFSEERYKQLVKVLNMNPSKKIAKLSKGMQRQCAFILGIAARPDVMLLDEPFDGLDPIVRHTIKNILIQDVTNHDMALFVSSHNLREMEDFCDAVTLMHEGHVLMTRDLDDLKGNVAKIQMAFSTLPDESFYKGMNVIDKVIKGRVVTCIVKDNLDSVEEYITAADPLLYDILPLTLEEIFTYELGGYGYAIENIIVE</sequence>
<dbReference type="InterPro" id="IPR003593">
    <property type="entry name" value="AAA+_ATPase"/>
</dbReference>
<dbReference type="InterPro" id="IPR003439">
    <property type="entry name" value="ABC_transporter-like_ATP-bd"/>
</dbReference>
<dbReference type="InterPro" id="IPR027417">
    <property type="entry name" value="P-loop_NTPase"/>
</dbReference>
<organism evidence="5 6">
    <name type="scientific">Macrococcoides canis</name>
    <dbReference type="NCBI Taxonomy" id="1855823"/>
    <lineage>
        <taxon>Bacteria</taxon>
        <taxon>Bacillati</taxon>
        <taxon>Bacillota</taxon>
        <taxon>Bacilli</taxon>
        <taxon>Bacillales</taxon>
        <taxon>Staphylococcaceae</taxon>
        <taxon>Macrococcoides</taxon>
    </lineage>
</organism>
<keyword evidence="6" id="KW-1185">Reference proteome</keyword>
<dbReference type="PROSITE" id="PS50893">
    <property type="entry name" value="ABC_TRANSPORTER_2"/>
    <property type="match status" value="1"/>
</dbReference>